<protein>
    <submittedName>
        <fullName evidence="2">Protein 21.6</fullName>
    </submittedName>
    <submittedName>
        <fullName evidence="3">Protein_21.6</fullName>
    </submittedName>
</protein>
<reference evidence="3 4" key="2">
    <citation type="submission" date="2024-07" db="EMBL/GenBank/DDBJ databases">
        <authorList>
            <person name="Akdeniz Z."/>
        </authorList>
    </citation>
    <scope>NUCLEOTIDE SEQUENCE [LARGE SCALE GENOMIC DNA]</scope>
</reference>
<dbReference type="Proteomes" id="UP001642409">
    <property type="component" value="Unassembled WGS sequence"/>
</dbReference>
<keyword evidence="4" id="KW-1185">Reference proteome</keyword>
<feature type="region of interest" description="Disordered" evidence="1">
    <location>
        <begin position="83"/>
        <end position="105"/>
    </location>
</feature>
<organism evidence="2">
    <name type="scientific">Hexamita inflata</name>
    <dbReference type="NCBI Taxonomy" id="28002"/>
    <lineage>
        <taxon>Eukaryota</taxon>
        <taxon>Metamonada</taxon>
        <taxon>Diplomonadida</taxon>
        <taxon>Hexamitidae</taxon>
        <taxon>Hexamitinae</taxon>
        <taxon>Hexamita</taxon>
    </lineage>
</organism>
<dbReference type="EMBL" id="CAXDID020000090">
    <property type="protein sequence ID" value="CAL6022215.1"/>
    <property type="molecule type" value="Genomic_DNA"/>
</dbReference>
<dbReference type="AlphaFoldDB" id="A0AA86PGL7"/>
<evidence type="ECO:0000313" key="3">
    <source>
        <dbReference type="EMBL" id="CAL6022215.1"/>
    </source>
</evidence>
<gene>
    <name evidence="2" type="ORF">HINF_LOCUS26780</name>
    <name evidence="3" type="ORF">HINF_LOCUS28544</name>
</gene>
<evidence type="ECO:0000256" key="1">
    <source>
        <dbReference type="SAM" id="MobiDB-lite"/>
    </source>
</evidence>
<sequence>MELDQYLHADPSKLKVLQLKQAITLFGGIPGNQTKQKLICQFTSQREIYIQNIDQTISLKSVNLSYLQTSAVSPNHFQTPNNKFLFKSSGPEMNGSLGLSPIPLQ</sequence>
<reference evidence="2" key="1">
    <citation type="submission" date="2023-06" db="EMBL/GenBank/DDBJ databases">
        <authorList>
            <person name="Kurt Z."/>
        </authorList>
    </citation>
    <scope>NUCLEOTIDE SEQUENCE</scope>
</reference>
<accession>A0AA86PGL7</accession>
<proteinExistence type="predicted"/>
<evidence type="ECO:0000313" key="4">
    <source>
        <dbReference type="Proteomes" id="UP001642409"/>
    </source>
</evidence>
<name>A0AA86PGL7_9EUKA</name>
<dbReference type="EMBL" id="CATOUU010000660">
    <property type="protein sequence ID" value="CAI9939135.1"/>
    <property type="molecule type" value="Genomic_DNA"/>
</dbReference>
<comment type="caution">
    <text evidence="2">The sequence shown here is derived from an EMBL/GenBank/DDBJ whole genome shotgun (WGS) entry which is preliminary data.</text>
</comment>
<evidence type="ECO:0000313" key="2">
    <source>
        <dbReference type="EMBL" id="CAI9939135.1"/>
    </source>
</evidence>